<protein>
    <submittedName>
        <fullName evidence="2">Uncharacterized protein</fullName>
    </submittedName>
</protein>
<evidence type="ECO:0000313" key="2">
    <source>
        <dbReference type="EMBL" id="TWT75864.1"/>
    </source>
</evidence>
<feature type="signal peptide" evidence="1">
    <location>
        <begin position="1"/>
        <end position="31"/>
    </location>
</feature>
<keyword evidence="1" id="KW-0732">Signal</keyword>
<accession>A0A5C5YLQ7</accession>
<sequence length="482" mass="52620" precursor="true">MGTLTRTMGHAPPFNSLCRLLGAALSVALLAAGTCAAQSSSWTLAPYRVTLVVAADASTMGDDELSQQIGDHFADRADASIGAFWDLTLHAAGPAEAGLVKLAVAGDPAAREQLASGAGNADKLLLAHVRESARGITATVVEYDATLLRWGRPEVRDVAMLGGVPETVFRLACTVFSPLAEFRFSQDDPNLIELDFRGDQLPRREGAPDWVRKGDVMLPVLRQLDRDGAATAEGIRDVPWTYLLVGEDQDSGPTARFVSHTRRPLSSRRRGRIERLAVRLPRRSAPITLRAHSKEDESRPLVGYQVFVQDGDDAERKLVGATGPDGRLTIEPGEHPILMAYVKSGSQLIAKLPITPGSTDELEVPLLDETTRLNAEAKLGILREDLIDLVARRKILIARIDAAIAAKNYEGASRLVTDLERLPARALFDRQLRQLEQSSTSDTAMIQQRIDRIFDDTRSVLAAFLNPREIQLVKNRLANARK</sequence>
<feature type="chain" id="PRO_5022828931" evidence="1">
    <location>
        <begin position="32"/>
        <end position="482"/>
    </location>
</feature>
<organism evidence="2 3">
    <name type="scientific">Posidoniimonas polymericola</name>
    <dbReference type="NCBI Taxonomy" id="2528002"/>
    <lineage>
        <taxon>Bacteria</taxon>
        <taxon>Pseudomonadati</taxon>
        <taxon>Planctomycetota</taxon>
        <taxon>Planctomycetia</taxon>
        <taxon>Pirellulales</taxon>
        <taxon>Lacipirellulaceae</taxon>
        <taxon>Posidoniimonas</taxon>
    </lineage>
</organism>
<reference evidence="2 3" key="1">
    <citation type="submission" date="2019-02" db="EMBL/GenBank/DDBJ databases">
        <title>Deep-cultivation of Planctomycetes and their phenomic and genomic characterization uncovers novel biology.</title>
        <authorList>
            <person name="Wiegand S."/>
            <person name="Jogler M."/>
            <person name="Boedeker C."/>
            <person name="Pinto D."/>
            <person name="Vollmers J."/>
            <person name="Rivas-Marin E."/>
            <person name="Kohn T."/>
            <person name="Peeters S.H."/>
            <person name="Heuer A."/>
            <person name="Rast P."/>
            <person name="Oberbeckmann S."/>
            <person name="Bunk B."/>
            <person name="Jeske O."/>
            <person name="Meyerdierks A."/>
            <person name="Storesund J.E."/>
            <person name="Kallscheuer N."/>
            <person name="Luecker S."/>
            <person name="Lage O.M."/>
            <person name="Pohl T."/>
            <person name="Merkel B.J."/>
            <person name="Hornburger P."/>
            <person name="Mueller R.-W."/>
            <person name="Bruemmer F."/>
            <person name="Labrenz M."/>
            <person name="Spormann A.M."/>
            <person name="Op Den Camp H."/>
            <person name="Overmann J."/>
            <person name="Amann R."/>
            <person name="Jetten M.S.M."/>
            <person name="Mascher T."/>
            <person name="Medema M.H."/>
            <person name="Devos D.P."/>
            <person name="Kaster A.-K."/>
            <person name="Ovreas L."/>
            <person name="Rohde M."/>
            <person name="Galperin M.Y."/>
            <person name="Jogler C."/>
        </authorList>
    </citation>
    <scope>NUCLEOTIDE SEQUENCE [LARGE SCALE GENOMIC DNA]</scope>
    <source>
        <strain evidence="2 3">Pla123a</strain>
    </source>
</reference>
<comment type="caution">
    <text evidence="2">The sequence shown here is derived from an EMBL/GenBank/DDBJ whole genome shotgun (WGS) entry which is preliminary data.</text>
</comment>
<dbReference type="EMBL" id="SJPO01000006">
    <property type="protein sequence ID" value="TWT75864.1"/>
    <property type="molecule type" value="Genomic_DNA"/>
</dbReference>
<proteinExistence type="predicted"/>
<evidence type="ECO:0000256" key="1">
    <source>
        <dbReference type="SAM" id="SignalP"/>
    </source>
</evidence>
<name>A0A5C5YLQ7_9BACT</name>
<evidence type="ECO:0000313" key="3">
    <source>
        <dbReference type="Proteomes" id="UP000318478"/>
    </source>
</evidence>
<dbReference type="Proteomes" id="UP000318478">
    <property type="component" value="Unassembled WGS sequence"/>
</dbReference>
<keyword evidence="3" id="KW-1185">Reference proteome</keyword>
<dbReference type="AlphaFoldDB" id="A0A5C5YLQ7"/>
<gene>
    <name evidence="2" type="ORF">Pla123a_26480</name>
</gene>